<dbReference type="Gene3D" id="1.25.40.20">
    <property type="entry name" value="Ankyrin repeat-containing domain"/>
    <property type="match status" value="1"/>
</dbReference>
<evidence type="ECO:0000256" key="1">
    <source>
        <dbReference type="PROSITE-ProRule" id="PRU00023"/>
    </source>
</evidence>
<accession>A0AAE0JTM4</accession>
<evidence type="ECO:0000256" key="2">
    <source>
        <dbReference type="SAM" id="MobiDB-lite"/>
    </source>
</evidence>
<dbReference type="PROSITE" id="PS50297">
    <property type="entry name" value="ANK_REP_REGION"/>
    <property type="match status" value="1"/>
</dbReference>
<comment type="caution">
    <text evidence="3">The sequence shown here is derived from an EMBL/GenBank/DDBJ whole genome shotgun (WGS) entry which is preliminary data.</text>
</comment>
<name>A0AAE0JTM4_9PEZI</name>
<dbReference type="InterPro" id="IPR002110">
    <property type="entry name" value="Ankyrin_rpt"/>
</dbReference>
<reference evidence="3" key="1">
    <citation type="journal article" date="2023" name="Mol. Phylogenet. Evol.">
        <title>Genome-scale phylogeny and comparative genomics of the fungal order Sordariales.</title>
        <authorList>
            <person name="Hensen N."/>
            <person name="Bonometti L."/>
            <person name="Westerberg I."/>
            <person name="Brannstrom I.O."/>
            <person name="Guillou S."/>
            <person name="Cros-Aarteil S."/>
            <person name="Calhoun S."/>
            <person name="Haridas S."/>
            <person name="Kuo A."/>
            <person name="Mondo S."/>
            <person name="Pangilinan J."/>
            <person name="Riley R."/>
            <person name="LaButti K."/>
            <person name="Andreopoulos B."/>
            <person name="Lipzen A."/>
            <person name="Chen C."/>
            <person name="Yan M."/>
            <person name="Daum C."/>
            <person name="Ng V."/>
            <person name="Clum A."/>
            <person name="Steindorff A."/>
            <person name="Ohm R.A."/>
            <person name="Martin F."/>
            <person name="Silar P."/>
            <person name="Natvig D.O."/>
            <person name="Lalanne C."/>
            <person name="Gautier V."/>
            <person name="Ament-Velasquez S.L."/>
            <person name="Kruys A."/>
            <person name="Hutchinson M.I."/>
            <person name="Powell A.J."/>
            <person name="Barry K."/>
            <person name="Miller A.N."/>
            <person name="Grigoriev I.V."/>
            <person name="Debuchy R."/>
            <person name="Gladieux P."/>
            <person name="Hiltunen Thoren M."/>
            <person name="Johannesson H."/>
        </authorList>
    </citation>
    <scope>NUCLEOTIDE SEQUENCE</scope>
    <source>
        <strain evidence="3">CBS 958.72</strain>
    </source>
</reference>
<dbReference type="AlphaFoldDB" id="A0AAE0JTM4"/>
<proteinExistence type="predicted"/>
<keyword evidence="1" id="KW-0040">ANK repeat</keyword>
<dbReference type="SUPFAM" id="SSF48403">
    <property type="entry name" value="Ankyrin repeat"/>
    <property type="match status" value="1"/>
</dbReference>
<dbReference type="PROSITE" id="PS50088">
    <property type="entry name" value="ANK_REPEAT"/>
    <property type="match status" value="1"/>
</dbReference>
<sequence>MYNPRGAPDHPLVRPEILGCLLRSGHLSNDDKQALALANTRFFLAARLECERLNVLQVPFSHQKSEIHSAILRDDADVLRYLLDIGDFASTKSPNRDVLLSETPSENAGLGLLINICMELNAHKCREFLIEEWAPANGFTYDKAWEYDLTRDPAQHYQLSTALQLHSAPSAEAVVRLASSLPADFDYYPALLAHCRAPGSDPSLIAHLAQKIGPPDTPLGINSTDKSSGRSQTPLSEAARSLNIDAMHVLIKHGADYNEEGIVTASHNPLYAVLGEELPWRPPPHSRSGAGTGVVIGPETRETVIETWRSNAKRTASLISSAVGLLMDERLFDANFKAFKRSKGYQDMLNTAAVVYVDALRSFLLKSLKWQLAMRGQIGLLRRRARRIASSRSVRASTTTINAGDDDDSEDPDGDNYYRNLDWHREVDGPRLQEALAAHGLQLEDDFVTAWEQLATPDMLEETHRFVGPGRRSKPLSLRDSLYEFIASRAVGRRWRLMLQEAGMGHLFDNDTSDELDERQTGVSMAVSRSLYLPPNLLAAG</sequence>
<feature type="region of interest" description="Disordered" evidence="2">
    <location>
        <begin position="215"/>
        <end position="235"/>
    </location>
</feature>
<dbReference type="InterPro" id="IPR036770">
    <property type="entry name" value="Ankyrin_rpt-contain_sf"/>
</dbReference>
<feature type="repeat" description="ANK" evidence="1">
    <location>
        <begin position="230"/>
        <end position="262"/>
    </location>
</feature>
<keyword evidence="4" id="KW-1185">Reference proteome</keyword>
<evidence type="ECO:0000313" key="4">
    <source>
        <dbReference type="Proteomes" id="UP001287356"/>
    </source>
</evidence>
<evidence type="ECO:0000313" key="3">
    <source>
        <dbReference type="EMBL" id="KAK3361235.1"/>
    </source>
</evidence>
<dbReference type="EMBL" id="JAULSN010000012">
    <property type="protein sequence ID" value="KAK3361235.1"/>
    <property type="molecule type" value="Genomic_DNA"/>
</dbReference>
<dbReference type="Proteomes" id="UP001287356">
    <property type="component" value="Unassembled WGS sequence"/>
</dbReference>
<protein>
    <recommendedName>
        <fullName evidence="5">Ankyrin</fullName>
    </recommendedName>
</protein>
<dbReference type="SMART" id="SM00248">
    <property type="entry name" value="ANK"/>
    <property type="match status" value="2"/>
</dbReference>
<organism evidence="3 4">
    <name type="scientific">Lasiosphaeria ovina</name>
    <dbReference type="NCBI Taxonomy" id="92902"/>
    <lineage>
        <taxon>Eukaryota</taxon>
        <taxon>Fungi</taxon>
        <taxon>Dikarya</taxon>
        <taxon>Ascomycota</taxon>
        <taxon>Pezizomycotina</taxon>
        <taxon>Sordariomycetes</taxon>
        <taxon>Sordariomycetidae</taxon>
        <taxon>Sordariales</taxon>
        <taxon>Lasiosphaeriaceae</taxon>
        <taxon>Lasiosphaeria</taxon>
    </lineage>
</organism>
<evidence type="ECO:0008006" key="5">
    <source>
        <dbReference type="Google" id="ProtNLM"/>
    </source>
</evidence>
<reference evidence="3" key="2">
    <citation type="submission" date="2023-06" db="EMBL/GenBank/DDBJ databases">
        <authorList>
            <consortium name="Lawrence Berkeley National Laboratory"/>
            <person name="Haridas S."/>
            <person name="Hensen N."/>
            <person name="Bonometti L."/>
            <person name="Westerberg I."/>
            <person name="Brannstrom I.O."/>
            <person name="Guillou S."/>
            <person name="Cros-Aarteil S."/>
            <person name="Calhoun S."/>
            <person name="Kuo A."/>
            <person name="Mondo S."/>
            <person name="Pangilinan J."/>
            <person name="Riley R."/>
            <person name="Labutti K."/>
            <person name="Andreopoulos B."/>
            <person name="Lipzen A."/>
            <person name="Chen C."/>
            <person name="Yanf M."/>
            <person name="Daum C."/>
            <person name="Ng V."/>
            <person name="Clum A."/>
            <person name="Steindorff A."/>
            <person name="Ohm R."/>
            <person name="Martin F."/>
            <person name="Silar P."/>
            <person name="Natvig D."/>
            <person name="Lalanne C."/>
            <person name="Gautier V."/>
            <person name="Ament-Velasquez S.L."/>
            <person name="Kruys A."/>
            <person name="Hutchinson M.I."/>
            <person name="Powell A.J."/>
            <person name="Barry K."/>
            <person name="Miller A.N."/>
            <person name="Grigoriev I.V."/>
            <person name="Debuchy R."/>
            <person name="Gladieux P."/>
            <person name="Thoren M.H."/>
            <person name="Johannesson H."/>
        </authorList>
    </citation>
    <scope>NUCLEOTIDE SEQUENCE</scope>
    <source>
        <strain evidence="3">CBS 958.72</strain>
    </source>
</reference>
<gene>
    <name evidence="3" type="ORF">B0T24DRAFT_692096</name>
</gene>
<feature type="compositionally biased region" description="Polar residues" evidence="2">
    <location>
        <begin position="220"/>
        <end position="235"/>
    </location>
</feature>